<comment type="catalytic activity">
    <reaction evidence="10">
        <text>a ubiquinone + NADH + 5 H(+)(in) = a ubiquinol + NAD(+) + 4 H(+)(out)</text>
        <dbReference type="Rhea" id="RHEA:29091"/>
        <dbReference type="Rhea" id="RHEA-COMP:9565"/>
        <dbReference type="Rhea" id="RHEA-COMP:9566"/>
        <dbReference type="ChEBI" id="CHEBI:15378"/>
        <dbReference type="ChEBI" id="CHEBI:16389"/>
        <dbReference type="ChEBI" id="CHEBI:17976"/>
        <dbReference type="ChEBI" id="CHEBI:57540"/>
        <dbReference type="ChEBI" id="CHEBI:57945"/>
        <dbReference type="EC" id="7.1.1.2"/>
    </reaction>
</comment>
<feature type="transmembrane region" description="Helical" evidence="11">
    <location>
        <begin position="57"/>
        <end position="81"/>
    </location>
</feature>
<evidence type="ECO:0000256" key="6">
    <source>
        <dbReference type="ARBA" id="ARBA00022989"/>
    </source>
</evidence>
<keyword evidence="5" id="KW-1278">Translocase</keyword>
<evidence type="ECO:0000256" key="2">
    <source>
        <dbReference type="ARBA" id="ARBA00010519"/>
    </source>
</evidence>
<evidence type="ECO:0000256" key="1">
    <source>
        <dbReference type="ARBA" id="ARBA00004141"/>
    </source>
</evidence>
<dbReference type="Gene3D" id="1.10.287.3510">
    <property type="match status" value="1"/>
</dbReference>
<feature type="transmembrane region" description="Helical" evidence="11">
    <location>
        <begin position="31"/>
        <end position="51"/>
    </location>
</feature>
<keyword evidence="8 11" id="KW-0472">Membrane</keyword>
<dbReference type="AlphaFoldDB" id="A0A0U1WH25"/>
<sequence>MILLNLNISMILFMLSALMFLISYKHILINLINMEFMIMNLIFNMFMNLMIMKTNMYFLSMFLTIAVCESVMGLSILVYLINSKGNDYFNLLNIMKW</sequence>
<protein>
    <recommendedName>
        <fullName evidence="3">NADH-ubiquinone oxidoreductase chain 4L</fullName>
    </recommendedName>
    <alternativeName>
        <fullName evidence="9">NADH dehydrogenase subunit 4L</fullName>
    </alternativeName>
</protein>
<keyword evidence="12" id="KW-0496">Mitochondrion</keyword>
<proteinExistence type="inferred from homology"/>
<evidence type="ECO:0000256" key="10">
    <source>
        <dbReference type="ARBA" id="ARBA00049551"/>
    </source>
</evidence>
<evidence type="ECO:0000256" key="7">
    <source>
        <dbReference type="ARBA" id="ARBA00023027"/>
    </source>
</evidence>
<comment type="similarity">
    <text evidence="2">Belongs to the complex I subunit 4L family.</text>
</comment>
<evidence type="ECO:0000256" key="4">
    <source>
        <dbReference type="ARBA" id="ARBA00022692"/>
    </source>
</evidence>
<keyword evidence="4 11" id="KW-0812">Transmembrane</keyword>
<reference evidence="12" key="1">
    <citation type="submission" date="2014-02" db="EMBL/GenBank/DDBJ databases">
        <title>The comparative mitochondrial genomes from Braconidae subfamilies and the phylogeny of the Hymenoptera.</title>
        <authorList>
            <person name="Li Q."/>
            <person name="Wei S.J."/>
            <person name="Chen X.X."/>
        </authorList>
    </citation>
    <scope>NUCLEOTIDE SEQUENCE</scope>
</reference>
<evidence type="ECO:0000256" key="5">
    <source>
        <dbReference type="ARBA" id="ARBA00022967"/>
    </source>
</evidence>
<dbReference type="GO" id="GO:0016020">
    <property type="term" value="C:membrane"/>
    <property type="evidence" value="ECO:0007669"/>
    <property type="project" value="UniProtKB-SubCell"/>
</dbReference>
<evidence type="ECO:0000256" key="11">
    <source>
        <dbReference type="SAM" id="Phobius"/>
    </source>
</evidence>
<comment type="subcellular location">
    <subcellularLocation>
        <location evidence="1">Membrane</location>
        <topology evidence="1">Multi-pass membrane protein</topology>
    </subcellularLocation>
</comment>
<evidence type="ECO:0000313" key="12">
    <source>
        <dbReference type="EMBL" id="AHX97819.1"/>
    </source>
</evidence>
<geneLocation type="mitochondrion" evidence="12"/>
<keyword evidence="7" id="KW-0520">NAD</keyword>
<evidence type="ECO:0000256" key="8">
    <source>
        <dbReference type="ARBA" id="ARBA00023136"/>
    </source>
</evidence>
<keyword evidence="6 11" id="KW-1133">Transmembrane helix</keyword>
<feature type="transmembrane region" description="Helical" evidence="11">
    <location>
        <begin position="6"/>
        <end position="24"/>
    </location>
</feature>
<gene>
    <name evidence="12" type="primary">ND4L</name>
</gene>
<dbReference type="GO" id="GO:0008137">
    <property type="term" value="F:NADH dehydrogenase (ubiquinone) activity"/>
    <property type="evidence" value="ECO:0007669"/>
    <property type="project" value="UniProtKB-EC"/>
</dbReference>
<name>A0A0U1WH25_9HYME</name>
<organism evidence="12">
    <name type="scientific">Paroligoneurus sp. QL-2014</name>
    <dbReference type="NCBI Taxonomy" id="1491722"/>
    <lineage>
        <taxon>Eukaryota</taxon>
        <taxon>Metazoa</taxon>
        <taxon>Ecdysozoa</taxon>
        <taxon>Arthropoda</taxon>
        <taxon>Hexapoda</taxon>
        <taxon>Insecta</taxon>
        <taxon>Pterygota</taxon>
        <taxon>Neoptera</taxon>
        <taxon>Endopterygota</taxon>
        <taxon>Hymenoptera</taxon>
        <taxon>Apocrita</taxon>
        <taxon>Ichneumonoidea</taxon>
        <taxon>Braconidae</taxon>
        <taxon>Ichneutinae</taxon>
        <taxon>Paroligoneurus</taxon>
    </lineage>
</organism>
<dbReference type="EMBL" id="KJ412472">
    <property type="protein sequence ID" value="AHX97819.1"/>
    <property type="molecule type" value="Genomic_DNA"/>
</dbReference>
<dbReference type="InterPro" id="IPR039428">
    <property type="entry name" value="NUOK/Mnh_C1-like"/>
</dbReference>
<evidence type="ECO:0000256" key="3">
    <source>
        <dbReference type="ARBA" id="ARBA00016612"/>
    </source>
</evidence>
<dbReference type="Pfam" id="PF00420">
    <property type="entry name" value="Oxidored_q2"/>
    <property type="match status" value="1"/>
</dbReference>
<accession>A0A0U1WH25</accession>
<evidence type="ECO:0000256" key="9">
    <source>
        <dbReference type="ARBA" id="ARBA00031586"/>
    </source>
</evidence>